<evidence type="ECO:0000259" key="1">
    <source>
        <dbReference type="Pfam" id="PF13088"/>
    </source>
</evidence>
<evidence type="ECO:0000313" key="3">
    <source>
        <dbReference type="Proteomes" id="UP000653578"/>
    </source>
</evidence>
<dbReference type="SUPFAM" id="SSF50939">
    <property type="entry name" value="Sialidases"/>
    <property type="match status" value="1"/>
</dbReference>
<gene>
    <name evidence="2" type="ORF">GC096_18705</name>
</gene>
<dbReference type="RefSeq" id="WP_171632316.1">
    <property type="nucleotide sequence ID" value="NZ_WHNY01000060.1"/>
</dbReference>
<dbReference type="InterPro" id="IPR036278">
    <property type="entry name" value="Sialidase_sf"/>
</dbReference>
<accession>A0ABX1XC65</accession>
<dbReference type="Proteomes" id="UP000653578">
    <property type="component" value="Unassembled WGS sequence"/>
</dbReference>
<dbReference type="EMBL" id="WHNY01000060">
    <property type="protein sequence ID" value="NOU66070.1"/>
    <property type="molecule type" value="Genomic_DNA"/>
</dbReference>
<dbReference type="Pfam" id="PF13088">
    <property type="entry name" value="BNR_2"/>
    <property type="match status" value="1"/>
</dbReference>
<dbReference type="PANTHER" id="PTHR43752:SF2">
    <property type="entry name" value="BNR_ASP-BOX REPEAT FAMILY PROTEIN"/>
    <property type="match status" value="1"/>
</dbReference>
<proteinExistence type="predicted"/>
<dbReference type="PANTHER" id="PTHR43752">
    <property type="entry name" value="BNR/ASP-BOX REPEAT FAMILY PROTEIN"/>
    <property type="match status" value="1"/>
</dbReference>
<evidence type="ECO:0000313" key="2">
    <source>
        <dbReference type="EMBL" id="NOU66070.1"/>
    </source>
</evidence>
<organism evidence="2 3">
    <name type="scientific">Paenibacillus plantarum</name>
    <dbReference type="NCBI Taxonomy" id="2654975"/>
    <lineage>
        <taxon>Bacteria</taxon>
        <taxon>Bacillati</taxon>
        <taxon>Bacillota</taxon>
        <taxon>Bacilli</taxon>
        <taxon>Bacillales</taxon>
        <taxon>Paenibacillaceae</taxon>
        <taxon>Paenibacillus</taxon>
    </lineage>
</organism>
<protein>
    <submittedName>
        <fullName evidence="2">Family 43 glycosylhydrolase</fullName>
    </submittedName>
</protein>
<keyword evidence="3" id="KW-1185">Reference proteome</keyword>
<feature type="domain" description="Sialidase" evidence="1">
    <location>
        <begin position="40"/>
        <end position="313"/>
    </location>
</feature>
<dbReference type="Gene3D" id="2.120.10.10">
    <property type="match status" value="1"/>
</dbReference>
<dbReference type="CDD" id="cd15482">
    <property type="entry name" value="Sialidase_non-viral"/>
    <property type="match status" value="1"/>
</dbReference>
<dbReference type="InterPro" id="IPR011040">
    <property type="entry name" value="Sialidase"/>
</dbReference>
<reference evidence="2 3" key="1">
    <citation type="submission" date="2019-10" db="EMBL/GenBank/DDBJ databases">
        <title>Description of Paenibacillus humi sp. nov.</title>
        <authorList>
            <person name="Carlier A."/>
            <person name="Qi S."/>
        </authorList>
    </citation>
    <scope>NUCLEOTIDE SEQUENCE [LARGE SCALE GENOMIC DNA]</scope>
    <source>
        <strain evidence="2 3">LMG 31461</strain>
    </source>
</reference>
<comment type="caution">
    <text evidence="2">The sequence shown here is derived from an EMBL/GenBank/DDBJ whole genome shotgun (WGS) entry which is preliminary data.</text>
</comment>
<sequence>METKDLALVPAEVRAVDPNTKELRLWQGIPGIERALNGRLWATFYSGGKDEGAENFIVLITSDDDGATWSDPLYEVSPPGEIRAYDPCLWHDPMGRLWLFWAQSDKWYDGRCGVWASMCENSQISNPIWSKPQRIANGIMMNKPTVLSNGEWLLPATVWSSRTSSEHDLANERFSNVYVSADQGETFYLRGSADVPNRSIDEHMIIERKDGSLWMLVRTSYGIGESFSYDNGRNWTTGKTSWLGGPDSRFFIRRLLSGNLLLINHHEYANRSHLTAMISKDDGKSWHGFLLLDERSDVSYPDGVQAADGTIYIIYDRERFKAKEILMARFQESDVMQGECMASGSKLKLLVNQAISLS</sequence>
<name>A0ABX1XC65_9BACL</name>